<dbReference type="InterPro" id="IPR002347">
    <property type="entry name" value="SDR_fam"/>
</dbReference>
<dbReference type="RefSeq" id="XP_064854730.1">
    <property type="nucleotide sequence ID" value="XM_064998658.1"/>
</dbReference>
<dbReference type="PRINTS" id="PR00081">
    <property type="entry name" value="GDHRDH"/>
</dbReference>
<comment type="caution">
    <text evidence="4">The sequence shown here is derived from an EMBL/GenBank/DDBJ whole genome shotgun (WGS) entry which is preliminary data.</text>
</comment>
<dbReference type="PANTHER" id="PTHR43976">
    <property type="entry name" value="SHORT CHAIN DEHYDROGENASE"/>
    <property type="match status" value="1"/>
</dbReference>
<dbReference type="AlphaFoldDB" id="A0AAV5QSL9"/>
<dbReference type="GeneID" id="90075709"/>
<protein>
    <submittedName>
        <fullName evidence="4">Uncharacterized protein</fullName>
    </submittedName>
</protein>
<keyword evidence="5" id="KW-1185">Reference proteome</keyword>
<dbReference type="InterPro" id="IPR051911">
    <property type="entry name" value="SDR_oxidoreductase"/>
</dbReference>
<evidence type="ECO:0000313" key="4">
    <source>
        <dbReference type="EMBL" id="GMM37734.1"/>
    </source>
</evidence>
<dbReference type="PANTHER" id="PTHR43976:SF16">
    <property type="entry name" value="SHORT-CHAIN DEHYDROGENASE_REDUCTASE FAMILY PROTEIN"/>
    <property type="match status" value="1"/>
</dbReference>
<organism evidence="4 5">
    <name type="scientific">Saccharomycopsis crataegensis</name>
    <dbReference type="NCBI Taxonomy" id="43959"/>
    <lineage>
        <taxon>Eukaryota</taxon>
        <taxon>Fungi</taxon>
        <taxon>Dikarya</taxon>
        <taxon>Ascomycota</taxon>
        <taxon>Saccharomycotina</taxon>
        <taxon>Saccharomycetes</taxon>
        <taxon>Saccharomycopsidaceae</taxon>
        <taxon>Saccharomycopsis</taxon>
    </lineage>
</organism>
<dbReference type="Gene3D" id="3.40.50.720">
    <property type="entry name" value="NAD(P)-binding Rossmann-like Domain"/>
    <property type="match status" value="1"/>
</dbReference>
<sequence>MLTWFITGTSSGLGAAFAEAALTKGDKVIAASRDSNRLTYLKSKGAIVVDFDVNASADTVKSSLSTIDKKYGPIDVVVNNAGYGELGAVEEVGLDLVEKQYSANVFGPIKVIQGILPEFRKRRNGLIINIASRVGHESLPFFGYYSSTKSSLMTLSTTLDLEVKKFGIRSIAIETGAFRTDFFKDSRKEENKITLQGTIKDYDEERDVASAGYETFSSNIIGDPKALASQIVALAHHEGPYEKEIPPVISFGKDTYEVIQRYAKDALERLEKWKEVTFSTDKYDW</sequence>
<keyword evidence="2" id="KW-0560">Oxidoreductase</keyword>
<comment type="similarity">
    <text evidence="1 3">Belongs to the short-chain dehydrogenases/reductases (SDR) family.</text>
</comment>
<evidence type="ECO:0000313" key="5">
    <source>
        <dbReference type="Proteomes" id="UP001360560"/>
    </source>
</evidence>
<name>A0AAV5QSL9_9ASCO</name>
<reference evidence="4 5" key="1">
    <citation type="journal article" date="2023" name="Elife">
        <title>Identification of key yeast species and microbe-microbe interactions impacting larval growth of Drosophila in the wild.</title>
        <authorList>
            <person name="Mure A."/>
            <person name="Sugiura Y."/>
            <person name="Maeda R."/>
            <person name="Honda K."/>
            <person name="Sakurai N."/>
            <person name="Takahashi Y."/>
            <person name="Watada M."/>
            <person name="Katoh T."/>
            <person name="Gotoh A."/>
            <person name="Gotoh Y."/>
            <person name="Taniguchi I."/>
            <person name="Nakamura K."/>
            <person name="Hayashi T."/>
            <person name="Katayama T."/>
            <person name="Uemura T."/>
            <person name="Hattori Y."/>
        </authorList>
    </citation>
    <scope>NUCLEOTIDE SEQUENCE [LARGE SCALE GENOMIC DNA]</scope>
    <source>
        <strain evidence="4 5">SC-9</strain>
    </source>
</reference>
<dbReference type="InterPro" id="IPR036291">
    <property type="entry name" value="NAD(P)-bd_dom_sf"/>
</dbReference>
<accession>A0AAV5QSL9</accession>
<evidence type="ECO:0000256" key="2">
    <source>
        <dbReference type="ARBA" id="ARBA00023002"/>
    </source>
</evidence>
<evidence type="ECO:0000256" key="1">
    <source>
        <dbReference type="ARBA" id="ARBA00006484"/>
    </source>
</evidence>
<dbReference type="EMBL" id="BTFZ01000012">
    <property type="protein sequence ID" value="GMM37734.1"/>
    <property type="molecule type" value="Genomic_DNA"/>
</dbReference>
<gene>
    <name evidence="4" type="ORF">DASC09_050590</name>
</gene>
<dbReference type="Proteomes" id="UP001360560">
    <property type="component" value="Unassembled WGS sequence"/>
</dbReference>
<dbReference type="GO" id="GO:0016491">
    <property type="term" value="F:oxidoreductase activity"/>
    <property type="evidence" value="ECO:0007669"/>
    <property type="project" value="UniProtKB-KW"/>
</dbReference>
<dbReference type="Pfam" id="PF00106">
    <property type="entry name" value="adh_short"/>
    <property type="match status" value="1"/>
</dbReference>
<proteinExistence type="inferred from homology"/>
<dbReference type="SUPFAM" id="SSF51735">
    <property type="entry name" value="NAD(P)-binding Rossmann-fold domains"/>
    <property type="match status" value="1"/>
</dbReference>
<dbReference type="PRINTS" id="PR00080">
    <property type="entry name" value="SDRFAMILY"/>
</dbReference>
<evidence type="ECO:0000256" key="3">
    <source>
        <dbReference type="RuleBase" id="RU000363"/>
    </source>
</evidence>